<organism evidence="1 2">
    <name type="scientific">Bartonella pachyuromydis</name>
    <dbReference type="NCBI Taxonomy" id="931097"/>
    <lineage>
        <taxon>Bacteria</taxon>
        <taxon>Pseudomonadati</taxon>
        <taxon>Pseudomonadota</taxon>
        <taxon>Alphaproteobacteria</taxon>
        <taxon>Hyphomicrobiales</taxon>
        <taxon>Bartonellaceae</taxon>
        <taxon>Bartonella</taxon>
    </lineage>
</organism>
<dbReference type="EMBL" id="BAABJA010000004">
    <property type="protein sequence ID" value="GAA4662630.1"/>
    <property type="molecule type" value="Genomic_DNA"/>
</dbReference>
<reference evidence="2" key="1">
    <citation type="journal article" date="2019" name="Int. J. Syst. Evol. Microbiol.">
        <title>The Global Catalogue of Microorganisms (GCM) 10K type strain sequencing project: providing services to taxonomists for standard genome sequencing and annotation.</title>
        <authorList>
            <consortium name="The Broad Institute Genomics Platform"/>
            <consortium name="The Broad Institute Genome Sequencing Center for Infectious Disease"/>
            <person name="Wu L."/>
            <person name="Ma J."/>
        </authorList>
    </citation>
    <scope>NUCLEOTIDE SEQUENCE [LARGE SCALE GENOMIC DNA]</scope>
    <source>
        <strain evidence="2">JCM 17714</strain>
    </source>
</reference>
<evidence type="ECO:0000313" key="2">
    <source>
        <dbReference type="Proteomes" id="UP001501699"/>
    </source>
</evidence>
<gene>
    <name evidence="1" type="ORF">GCM10023262_08300</name>
</gene>
<evidence type="ECO:0008006" key="3">
    <source>
        <dbReference type="Google" id="ProtNLM"/>
    </source>
</evidence>
<dbReference type="RefSeq" id="WP_345118862.1">
    <property type="nucleotide sequence ID" value="NZ_BAABJA010000004.1"/>
</dbReference>
<proteinExistence type="predicted"/>
<protein>
    <recommendedName>
        <fullName evidence="3">Phage related protein</fullName>
    </recommendedName>
</protein>
<name>A0ABP8VFY5_9HYPH</name>
<keyword evidence="2" id="KW-1185">Reference proteome</keyword>
<sequence>MCVLREFKNIKKSNLGNLTEYEDTLSHEDDYWGKYYINGIGFIKNRHVLTDAIVYNDISFSDICVCDHRQIDCMLPVFSIVHVYSNAQIYGHIGGGSGLYVYKKIKTYCRSKESSNVHVNSCVLVYNYVEVLKKSNIYVNALVCNYTTVCKKAKVYGYLEVSNCEDFRNEKALCIGGYILCDIKKLRKNDTMEEFSECITLFMLFEIMCGFAFCINKHHARCWQEGMDLSSFMGVGSAIC</sequence>
<accession>A0ABP8VFY5</accession>
<evidence type="ECO:0000313" key="1">
    <source>
        <dbReference type="EMBL" id="GAA4662630.1"/>
    </source>
</evidence>
<dbReference type="Proteomes" id="UP001501699">
    <property type="component" value="Unassembled WGS sequence"/>
</dbReference>
<comment type="caution">
    <text evidence="1">The sequence shown here is derived from an EMBL/GenBank/DDBJ whole genome shotgun (WGS) entry which is preliminary data.</text>
</comment>